<evidence type="ECO:0000313" key="2">
    <source>
        <dbReference type="Proteomes" id="UP000601435"/>
    </source>
</evidence>
<reference evidence="1" key="1">
    <citation type="submission" date="2021-02" db="EMBL/GenBank/DDBJ databases">
        <authorList>
            <person name="Dougan E. K."/>
            <person name="Rhodes N."/>
            <person name="Thang M."/>
            <person name="Chan C."/>
        </authorList>
    </citation>
    <scope>NUCLEOTIDE SEQUENCE</scope>
</reference>
<sequence>MEDLFGFVIAELERKSTLDPNEFEAHFLECKRQSRTYVLEDRCPSNEDPMVWVPMRYNDDTILLKQQRLAHELWMDVLSVEALGARKQVLAFGSRFF</sequence>
<comment type="caution">
    <text evidence="1">The sequence shown here is derived from an EMBL/GenBank/DDBJ whole genome shotgun (WGS) entry which is preliminary data.</text>
</comment>
<accession>A0A812RNH4</accession>
<dbReference type="EMBL" id="CAJNJA010019504">
    <property type="protein sequence ID" value="CAE7446481.1"/>
    <property type="molecule type" value="Genomic_DNA"/>
</dbReference>
<keyword evidence="2" id="KW-1185">Reference proteome</keyword>
<organism evidence="1 2">
    <name type="scientific">Symbiodinium necroappetens</name>
    <dbReference type="NCBI Taxonomy" id="1628268"/>
    <lineage>
        <taxon>Eukaryota</taxon>
        <taxon>Sar</taxon>
        <taxon>Alveolata</taxon>
        <taxon>Dinophyceae</taxon>
        <taxon>Suessiales</taxon>
        <taxon>Symbiodiniaceae</taxon>
        <taxon>Symbiodinium</taxon>
    </lineage>
</organism>
<dbReference type="Proteomes" id="UP000601435">
    <property type="component" value="Unassembled WGS sequence"/>
</dbReference>
<proteinExistence type="predicted"/>
<gene>
    <name evidence="1" type="ORF">SNEC2469_LOCUS12314</name>
</gene>
<evidence type="ECO:0000313" key="1">
    <source>
        <dbReference type="EMBL" id="CAE7446481.1"/>
    </source>
</evidence>
<name>A0A812RNH4_9DINO</name>
<protein>
    <submittedName>
        <fullName evidence="1">Uncharacterized protein</fullName>
    </submittedName>
</protein>
<dbReference type="AlphaFoldDB" id="A0A812RNH4"/>
<dbReference type="OrthoDB" id="10285193at2759"/>